<evidence type="ECO:0000313" key="2">
    <source>
        <dbReference type="Proteomes" id="UP001317001"/>
    </source>
</evidence>
<keyword evidence="2" id="KW-1185">Reference proteome</keyword>
<dbReference type="EMBL" id="CP102382">
    <property type="protein sequence ID" value="UUV22084.1"/>
    <property type="molecule type" value="Genomic_DNA"/>
</dbReference>
<gene>
    <name evidence="1" type="ORF">NPX36_03305</name>
</gene>
<dbReference type="InterPro" id="IPR007497">
    <property type="entry name" value="SIMPL/DUF541"/>
</dbReference>
<sequence>MKTFITVLFAIVSQIVFSQNLQTSPFIEVVGTAEKEIVPDEIIIAITLKEHTDSKNKISIEEQEASLLSELKKKGIPLEQLTLENANAYELRVRKKTNELINQKQYQLKLASIEEVNSAIDAFDSAKIKVFYIQEMTHTLIEDFRKEVKILALKAAKDKAKYLLESIDQTVGNALEIVEVSDYNLVNARSNVAAPSFQEKGNEIGLKPILIKVSMKTKFEIK</sequence>
<organism evidence="1 2">
    <name type="scientific">Paenimyroides aestuarii</name>
    <dbReference type="NCBI Taxonomy" id="2968490"/>
    <lineage>
        <taxon>Bacteria</taxon>
        <taxon>Pseudomonadati</taxon>
        <taxon>Bacteroidota</taxon>
        <taxon>Flavobacteriia</taxon>
        <taxon>Flavobacteriales</taxon>
        <taxon>Flavobacteriaceae</taxon>
        <taxon>Paenimyroides</taxon>
    </lineage>
</organism>
<evidence type="ECO:0000313" key="1">
    <source>
        <dbReference type="EMBL" id="UUV22084.1"/>
    </source>
</evidence>
<proteinExistence type="predicted"/>
<protein>
    <submittedName>
        <fullName evidence="1">SIMPL domain-containing protein</fullName>
    </submittedName>
</protein>
<dbReference type="Proteomes" id="UP001317001">
    <property type="component" value="Chromosome"/>
</dbReference>
<dbReference type="Gene3D" id="3.30.110.170">
    <property type="entry name" value="Protein of unknown function (DUF541), domain 1"/>
    <property type="match status" value="1"/>
</dbReference>
<dbReference type="RefSeq" id="WP_257500002.1">
    <property type="nucleotide sequence ID" value="NZ_CP102382.1"/>
</dbReference>
<name>A0ABY5NUF8_9FLAO</name>
<accession>A0ABY5NUF8</accession>
<dbReference type="Pfam" id="PF04402">
    <property type="entry name" value="SIMPL"/>
    <property type="match status" value="1"/>
</dbReference>
<dbReference type="Gene3D" id="3.30.70.2970">
    <property type="entry name" value="Protein of unknown function (DUF541), domain 2"/>
    <property type="match status" value="1"/>
</dbReference>
<reference evidence="1 2" key="1">
    <citation type="submission" date="2022-08" db="EMBL/GenBank/DDBJ databases">
        <title>Myroides zhujiangensis sp. nov., a novel bacterium isolated from sediment in the Pearl River Estuary.</title>
        <authorList>
            <person name="Cui L."/>
        </authorList>
    </citation>
    <scope>NUCLEOTIDE SEQUENCE [LARGE SCALE GENOMIC DNA]</scope>
    <source>
        <strain evidence="1 2">SCSIO 72103</strain>
    </source>
</reference>